<feature type="domain" description="DUF7086" evidence="2">
    <location>
        <begin position="136"/>
        <end position="268"/>
    </location>
</feature>
<dbReference type="OrthoDB" id="1900495at2759"/>
<dbReference type="Pfam" id="PF23324">
    <property type="entry name" value="DUF7086"/>
    <property type="match status" value="1"/>
</dbReference>
<feature type="region of interest" description="Disordered" evidence="1">
    <location>
        <begin position="74"/>
        <end position="112"/>
    </location>
</feature>
<dbReference type="STRING" id="337451.A0A3S3N4C2"/>
<dbReference type="PANTHER" id="PTHR34272:SF1">
    <property type="entry name" value="EXPRESSED PROTEIN"/>
    <property type="match status" value="1"/>
</dbReference>
<keyword evidence="4" id="KW-1185">Reference proteome</keyword>
<evidence type="ECO:0000313" key="3">
    <source>
        <dbReference type="EMBL" id="RWR95704.1"/>
    </source>
</evidence>
<accession>A0A3S3N4C2</accession>
<dbReference type="Proteomes" id="UP000283530">
    <property type="component" value="Unassembled WGS sequence"/>
</dbReference>
<dbReference type="InterPro" id="IPR055513">
    <property type="entry name" value="DUF7086"/>
</dbReference>
<name>A0A3S3N4C2_9MAGN</name>
<evidence type="ECO:0000259" key="2">
    <source>
        <dbReference type="Pfam" id="PF23324"/>
    </source>
</evidence>
<dbReference type="EMBL" id="QPKB01000011">
    <property type="protein sequence ID" value="RWR95704.1"/>
    <property type="molecule type" value="Genomic_DNA"/>
</dbReference>
<protein>
    <submittedName>
        <fullName evidence="3">Formin-like protein 14</fullName>
    </submittedName>
</protein>
<reference evidence="3 4" key="1">
    <citation type="journal article" date="2019" name="Nat. Plants">
        <title>Stout camphor tree genome fills gaps in understanding of flowering plant genome evolution.</title>
        <authorList>
            <person name="Chaw S.M."/>
            <person name="Liu Y.C."/>
            <person name="Wu Y.W."/>
            <person name="Wang H.Y."/>
            <person name="Lin C.I."/>
            <person name="Wu C.S."/>
            <person name="Ke H.M."/>
            <person name="Chang L.Y."/>
            <person name="Hsu C.Y."/>
            <person name="Yang H.T."/>
            <person name="Sudianto E."/>
            <person name="Hsu M.H."/>
            <person name="Wu K.P."/>
            <person name="Wang L.N."/>
            <person name="Leebens-Mack J.H."/>
            <person name="Tsai I.J."/>
        </authorList>
    </citation>
    <scope>NUCLEOTIDE SEQUENCE [LARGE SCALE GENOMIC DNA]</scope>
    <source>
        <strain evidence="4">cv. Chaw 1501</strain>
        <tissue evidence="3">Young leaves</tissue>
    </source>
</reference>
<comment type="caution">
    <text evidence="3">The sequence shown here is derived from an EMBL/GenBank/DDBJ whole genome shotgun (WGS) entry which is preliminary data.</text>
</comment>
<sequence>MTLSSHTSNSKHNMEDFNHPNEVGFSDPKEEEDLNDNSTGDELLLSLSPPPLILTHSPPTSDLLFFPIFQPNHQNIVPQPHEGTSPPEGTSVHQHDDHSPHQTRHRRNGPRTALDEIISPPFAWATDRPATVHTIKYLLDNNIHIISGEVQCKRCAFRCNIELDLQSKFWDIKVFINRNIERLYQRAPKEWTNPVLLDCKECKQKNCMKPVTPSNLESINWLFLLLGSLLGCCNLEQLKYFCMHNKQHRTGAKDRILYTTYVTLYKQLDPEGNFVGCTIQQLLHSASNSIQEGIIS</sequence>
<gene>
    <name evidence="3" type="ORF">CKAN_02505800</name>
</gene>
<dbReference type="AlphaFoldDB" id="A0A3S3N4C2"/>
<feature type="compositionally biased region" description="Polar residues" evidence="1">
    <location>
        <begin position="1"/>
        <end position="11"/>
    </location>
</feature>
<proteinExistence type="predicted"/>
<dbReference type="PANTHER" id="PTHR34272">
    <property type="entry name" value="EXPRESSED PROTEIN"/>
    <property type="match status" value="1"/>
</dbReference>
<organism evidence="3 4">
    <name type="scientific">Cinnamomum micranthum f. kanehirae</name>
    <dbReference type="NCBI Taxonomy" id="337451"/>
    <lineage>
        <taxon>Eukaryota</taxon>
        <taxon>Viridiplantae</taxon>
        <taxon>Streptophyta</taxon>
        <taxon>Embryophyta</taxon>
        <taxon>Tracheophyta</taxon>
        <taxon>Spermatophyta</taxon>
        <taxon>Magnoliopsida</taxon>
        <taxon>Magnoliidae</taxon>
        <taxon>Laurales</taxon>
        <taxon>Lauraceae</taxon>
        <taxon>Cinnamomum</taxon>
    </lineage>
</organism>
<feature type="region of interest" description="Disordered" evidence="1">
    <location>
        <begin position="1"/>
        <end position="43"/>
    </location>
</feature>
<evidence type="ECO:0000256" key="1">
    <source>
        <dbReference type="SAM" id="MobiDB-lite"/>
    </source>
</evidence>
<evidence type="ECO:0000313" key="4">
    <source>
        <dbReference type="Proteomes" id="UP000283530"/>
    </source>
</evidence>